<evidence type="ECO:0000259" key="3">
    <source>
        <dbReference type="PROSITE" id="PS50056"/>
    </source>
</evidence>
<feature type="domain" description="Tyrosine specific protein phosphatases" evidence="3">
    <location>
        <begin position="375"/>
        <end position="446"/>
    </location>
</feature>
<keyword evidence="4" id="KW-1185">Reference proteome</keyword>
<dbReference type="InterPro" id="IPR052782">
    <property type="entry name" value="Oocyte-zygote_transition_reg"/>
</dbReference>
<dbReference type="PROSITE" id="PS50056">
    <property type="entry name" value="TYR_PHOSPHATASE_2"/>
    <property type="match status" value="1"/>
</dbReference>
<feature type="domain" description="Tyrosine-protein phosphatase" evidence="2">
    <location>
        <begin position="209"/>
        <end position="455"/>
    </location>
</feature>
<dbReference type="PROSITE" id="PS00383">
    <property type="entry name" value="TYR_PHOSPHATASE_1"/>
    <property type="match status" value="1"/>
</dbReference>
<sequence length="505" mass="57672">MKPVFTLQPTLNIKDVDPRKTNSQKLIKKIEEQNKESAANTKAPTAPRLPPMSPKSKLCEDKQRKLNASCPIIKQKVCSNNGLPQQRLQAASLSSATKIKVKSKYIMTASEKLAKSKVPLKRLIDPSSKSQISNESEDEKASGSGHEQDKKPNIGSPSLVDKGTVEEFDRRQLFCIDLLKMKSVKSLLMSNSFKDPKYKPTVYTKKAWEENPNLNRFNDVFCIDSTRVILKRNILNSLKKPLSINAKKSSDYIHANYVKIPNSDYVYICSQGPLTNTIEDFLLMCWESDSKVVVMLCELMEDDIEKCAKYWPNLKESAMYGNIRVYNEREDSRKYDGITIRTLKIQIGENKKVVIQYQLRTWPDHLVPPSTMIINTLLREVQLISSRTPIVVHCSAGIGRTGTFIGIHYASEMFKNQKNGDISLMDVIKKLRGERLQSVQTTIQFAFLHICLLEYFALDNIIEYTDTVKEFIKKHTANIQEYAKRLLVKRNKKLGVLEKNKVNDQ</sequence>
<accession>A0A0N5A2I2</accession>
<dbReference type="STRING" id="131310.A0A0N5A2I2"/>
<dbReference type="Gene3D" id="3.90.190.10">
    <property type="entry name" value="Protein tyrosine phosphatase superfamily"/>
    <property type="match status" value="1"/>
</dbReference>
<dbReference type="InterPro" id="IPR000387">
    <property type="entry name" value="Tyr_Pase_dom"/>
</dbReference>
<evidence type="ECO:0000256" key="1">
    <source>
        <dbReference type="SAM" id="MobiDB-lite"/>
    </source>
</evidence>
<dbReference type="Pfam" id="PF00102">
    <property type="entry name" value="Y_phosphatase"/>
    <property type="match status" value="1"/>
</dbReference>
<name>A0A0N5A2I2_PARTI</name>
<feature type="region of interest" description="Disordered" evidence="1">
    <location>
        <begin position="124"/>
        <end position="161"/>
    </location>
</feature>
<dbReference type="PROSITE" id="PS50055">
    <property type="entry name" value="TYR_PHOSPHATASE_PTP"/>
    <property type="match status" value="1"/>
</dbReference>
<dbReference type="InterPro" id="IPR000242">
    <property type="entry name" value="PTP_cat"/>
</dbReference>
<evidence type="ECO:0000313" key="5">
    <source>
        <dbReference type="WBParaSite" id="PTRK_0001584500.1"/>
    </source>
</evidence>
<dbReference type="SMART" id="SM00404">
    <property type="entry name" value="PTPc_motif"/>
    <property type="match status" value="1"/>
</dbReference>
<dbReference type="SMART" id="SM00194">
    <property type="entry name" value="PTPc"/>
    <property type="match status" value="1"/>
</dbReference>
<organism evidence="4 5">
    <name type="scientific">Parastrongyloides trichosuri</name>
    <name type="common">Possum-specific nematode worm</name>
    <dbReference type="NCBI Taxonomy" id="131310"/>
    <lineage>
        <taxon>Eukaryota</taxon>
        <taxon>Metazoa</taxon>
        <taxon>Ecdysozoa</taxon>
        <taxon>Nematoda</taxon>
        <taxon>Chromadorea</taxon>
        <taxon>Rhabditida</taxon>
        <taxon>Tylenchina</taxon>
        <taxon>Panagrolaimomorpha</taxon>
        <taxon>Strongyloidoidea</taxon>
        <taxon>Strongyloididae</taxon>
        <taxon>Parastrongyloides</taxon>
    </lineage>
</organism>
<dbReference type="InterPro" id="IPR029021">
    <property type="entry name" value="Prot-tyrosine_phosphatase-like"/>
</dbReference>
<dbReference type="InterPro" id="IPR016130">
    <property type="entry name" value="Tyr_Pase_AS"/>
</dbReference>
<dbReference type="PRINTS" id="PR00700">
    <property type="entry name" value="PRTYPHPHTASE"/>
</dbReference>
<evidence type="ECO:0000259" key="2">
    <source>
        <dbReference type="PROSITE" id="PS50055"/>
    </source>
</evidence>
<dbReference type="SUPFAM" id="SSF52799">
    <property type="entry name" value="(Phosphotyrosine protein) phosphatases II"/>
    <property type="match status" value="1"/>
</dbReference>
<dbReference type="WBParaSite" id="PTRK_0001584500.1">
    <property type="protein sequence ID" value="PTRK_0001584500.1"/>
    <property type="gene ID" value="PTRK_0001584500"/>
</dbReference>
<dbReference type="GO" id="GO:0004725">
    <property type="term" value="F:protein tyrosine phosphatase activity"/>
    <property type="evidence" value="ECO:0007669"/>
    <property type="project" value="InterPro"/>
</dbReference>
<dbReference type="CDD" id="cd00047">
    <property type="entry name" value="PTPc"/>
    <property type="match status" value="1"/>
</dbReference>
<protein>
    <recommendedName>
        <fullName evidence="6">Tyrosine-protein phosphatase domain-containing protein</fullName>
    </recommendedName>
</protein>
<reference evidence="5" key="1">
    <citation type="submission" date="2017-02" db="UniProtKB">
        <authorList>
            <consortium name="WormBaseParasite"/>
        </authorList>
    </citation>
    <scope>IDENTIFICATION</scope>
</reference>
<dbReference type="PANTHER" id="PTHR46163">
    <property type="entry name" value="TYROSINE-PROTEIN PHOSPHATASE-RELATED"/>
    <property type="match status" value="1"/>
</dbReference>
<proteinExistence type="predicted"/>
<evidence type="ECO:0008006" key="6">
    <source>
        <dbReference type="Google" id="ProtNLM"/>
    </source>
</evidence>
<feature type="region of interest" description="Disordered" evidence="1">
    <location>
        <begin position="31"/>
        <end position="62"/>
    </location>
</feature>
<dbReference type="Proteomes" id="UP000038045">
    <property type="component" value="Unplaced"/>
</dbReference>
<dbReference type="InterPro" id="IPR003595">
    <property type="entry name" value="Tyr_Pase_cat"/>
</dbReference>
<dbReference type="AlphaFoldDB" id="A0A0N5A2I2"/>
<evidence type="ECO:0000313" key="4">
    <source>
        <dbReference type="Proteomes" id="UP000038045"/>
    </source>
</evidence>